<organism evidence="9 10">
    <name type="scientific">Bordetella genomosp. 9</name>
    <dbReference type="NCBI Taxonomy" id="1416803"/>
    <lineage>
        <taxon>Bacteria</taxon>
        <taxon>Pseudomonadati</taxon>
        <taxon>Pseudomonadota</taxon>
        <taxon>Betaproteobacteria</taxon>
        <taxon>Burkholderiales</taxon>
        <taxon>Alcaligenaceae</taxon>
        <taxon>Bordetella</taxon>
    </lineage>
</organism>
<keyword evidence="7 8" id="KW-0472">Membrane</keyword>
<feature type="transmembrane region" description="Helical" evidence="8">
    <location>
        <begin position="165"/>
        <end position="186"/>
    </location>
</feature>
<keyword evidence="5 8" id="KW-0812">Transmembrane</keyword>
<keyword evidence="10" id="KW-1185">Reference proteome</keyword>
<evidence type="ECO:0000313" key="10">
    <source>
        <dbReference type="Proteomes" id="UP000216857"/>
    </source>
</evidence>
<evidence type="ECO:0000256" key="6">
    <source>
        <dbReference type="ARBA" id="ARBA00022989"/>
    </source>
</evidence>
<feature type="transmembrane region" description="Helical" evidence="8">
    <location>
        <begin position="6"/>
        <end position="39"/>
    </location>
</feature>
<dbReference type="EMBL" id="NEVJ01000001">
    <property type="protein sequence ID" value="OZI25870.1"/>
    <property type="molecule type" value="Genomic_DNA"/>
</dbReference>
<proteinExistence type="inferred from homology"/>
<evidence type="ECO:0000256" key="4">
    <source>
        <dbReference type="ARBA" id="ARBA00022475"/>
    </source>
</evidence>
<dbReference type="InterPro" id="IPR052017">
    <property type="entry name" value="TSUP"/>
</dbReference>
<evidence type="ECO:0000313" key="9">
    <source>
        <dbReference type="EMBL" id="OZI25870.1"/>
    </source>
</evidence>
<evidence type="ECO:0000256" key="8">
    <source>
        <dbReference type="RuleBase" id="RU363041"/>
    </source>
</evidence>
<gene>
    <name evidence="9" type="ORF">CAL26_00430</name>
</gene>
<dbReference type="RefSeq" id="WP_094845004.1">
    <property type="nucleotide sequence ID" value="NZ_NEVJ01000001.1"/>
</dbReference>
<sequence>MTASLLGAASVIVLVAGIVRGLTGFGFAALAVVALAFLLPVREAVPVVLCLDICASAALLPGCWRHVDWGVTRPLLLAALCGVPIGLLGLTRIDGQAMALGVYLLIGALALIGLARWRLPVGDGPLSAWLVGGATGALLAAFSVGGPLVGAWLTHAGTRPDRMRATLVLFFGAVDLVSVAALAATGHLGPETPLRVAALLPCAFIGLWIGEKLFTRVPASRAVTLAQWLLLVLALLGLYGTLAA</sequence>
<evidence type="ECO:0000256" key="1">
    <source>
        <dbReference type="ARBA" id="ARBA00004651"/>
    </source>
</evidence>
<feature type="transmembrane region" description="Helical" evidence="8">
    <location>
        <begin position="129"/>
        <end position="153"/>
    </location>
</feature>
<feature type="transmembrane region" description="Helical" evidence="8">
    <location>
        <begin position="222"/>
        <end position="242"/>
    </location>
</feature>
<keyword evidence="6 8" id="KW-1133">Transmembrane helix</keyword>
<evidence type="ECO:0000256" key="3">
    <source>
        <dbReference type="ARBA" id="ARBA00022448"/>
    </source>
</evidence>
<dbReference type="OrthoDB" id="8633861at2"/>
<feature type="transmembrane region" description="Helical" evidence="8">
    <location>
        <begin position="97"/>
        <end position="117"/>
    </location>
</feature>
<comment type="similarity">
    <text evidence="2 8">Belongs to the 4-toluene sulfonate uptake permease (TSUP) (TC 2.A.102) family.</text>
</comment>
<keyword evidence="4 8" id="KW-1003">Cell membrane</keyword>
<evidence type="ECO:0000256" key="5">
    <source>
        <dbReference type="ARBA" id="ARBA00022692"/>
    </source>
</evidence>
<evidence type="ECO:0000256" key="2">
    <source>
        <dbReference type="ARBA" id="ARBA00009142"/>
    </source>
</evidence>
<feature type="transmembrane region" description="Helical" evidence="8">
    <location>
        <begin position="192"/>
        <end position="210"/>
    </location>
</feature>
<dbReference type="Proteomes" id="UP000216857">
    <property type="component" value="Unassembled WGS sequence"/>
</dbReference>
<evidence type="ECO:0000256" key="7">
    <source>
        <dbReference type="ARBA" id="ARBA00023136"/>
    </source>
</evidence>
<dbReference type="InterPro" id="IPR002781">
    <property type="entry name" value="TM_pro_TauE-like"/>
</dbReference>
<name>A0A261RMP5_9BORD</name>
<protein>
    <recommendedName>
        <fullName evidence="8">Probable membrane transporter protein</fullName>
    </recommendedName>
</protein>
<dbReference type="GO" id="GO:0005886">
    <property type="term" value="C:plasma membrane"/>
    <property type="evidence" value="ECO:0007669"/>
    <property type="project" value="UniProtKB-SubCell"/>
</dbReference>
<dbReference type="AlphaFoldDB" id="A0A261RMP5"/>
<dbReference type="Pfam" id="PF01925">
    <property type="entry name" value="TauE"/>
    <property type="match status" value="1"/>
</dbReference>
<dbReference type="PANTHER" id="PTHR30269:SF37">
    <property type="entry name" value="MEMBRANE TRANSPORTER PROTEIN"/>
    <property type="match status" value="1"/>
</dbReference>
<feature type="transmembrane region" description="Helical" evidence="8">
    <location>
        <begin position="73"/>
        <end position="90"/>
    </location>
</feature>
<keyword evidence="3" id="KW-0813">Transport</keyword>
<reference evidence="9" key="1">
    <citation type="submission" date="2017-05" db="EMBL/GenBank/DDBJ databases">
        <title>Complete and WGS of Bordetella genogroups.</title>
        <authorList>
            <person name="Spilker T."/>
            <person name="Lipuma J."/>
        </authorList>
    </citation>
    <scope>NUCLEOTIDE SEQUENCE</scope>
    <source>
        <strain evidence="9">AU21707</strain>
    </source>
</reference>
<comment type="caution">
    <text evidence="9">The sequence shown here is derived from an EMBL/GenBank/DDBJ whole genome shotgun (WGS) entry which is preliminary data.</text>
</comment>
<dbReference type="PANTHER" id="PTHR30269">
    <property type="entry name" value="TRANSMEMBRANE PROTEIN YFCA"/>
    <property type="match status" value="1"/>
</dbReference>
<accession>A0A261RMP5</accession>
<comment type="subcellular location">
    <subcellularLocation>
        <location evidence="1 8">Cell membrane</location>
        <topology evidence="1 8">Multi-pass membrane protein</topology>
    </subcellularLocation>
</comment>